<proteinExistence type="inferred from homology"/>
<dbReference type="GO" id="GO:0019748">
    <property type="term" value="P:secondary metabolic process"/>
    <property type="evidence" value="ECO:0007669"/>
    <property type="project" value="TreeGrafter"/>
</dbReference>
<dbReference type="SUPFAM" id="SSF51556">
    <property type="entry name" value="Metallo-dependent hydrolases"/>
    <property type="match status" value="1"/>
</dbReference>
<comment type="caution">
    <text evidence="5">The sequence shown here is derived from an EMBL/GenBank/DDBJ whole genome shotgun (WGS) entry which is preliminary data.</text>
</comment>
<dbReference type="PANTHER" id="PTHR21240">
    <property type="entry name" value="2-AMINO-3-CARBOXYLMUCONATE-6-SEMIALDEHYDE DECARBOXYLASE"/>
    <property type="match status" value="1"/>
</dbReference>
<evidence type="ECO:0000313" key="5">
    <source>
        <dbReference type="EMBL" id="EXV01488.1"/>
    </source>
</evidence>
<dbReference type="Gene3D" id="3.20.20.140">
    <property type="entry name" value="Metal-dependent hydrolases"/>
    <property type="match status" value="1"/>
</dbReference>
<dbReference type="HOGENOM" id="CLU_039329_5_2_1"/>
<dbReference type="GO" id="GO:0005829">
    <property type="term" value="C:cytosol"/>
    <property type="evidence" value="ECO:0007669"/>
    <property type="project" value="TreeGrafter"/>
</dbReference>
<keyword evidence="1 3" id="KW-0210">Decarboxylase</keyword>
<dbReference type="GO" id="GO:0016831">
    <property type="term" value="F:carboxy-lyase activity"/>
    <property type="evidence" value="ECO:0007669"/>
    <property type="project" value="UniProtKB-KW"/>
</dbReference>
<comment type="similarity">
    <text evidence="3">Belongs to the metallo-dependent hydrolases superfamily.</text>
</comment>
<sequence length="350" mass="39672">MRGKINFEEAFELPTLADSSREQAALYIAPKDLDRYIYHIKHPLGERLQLANSHGIGYTIYSLTVPGIQGIPDQSKAEQHATTVNDWIANEIKDHRDRLGAFAALSMHDAAQAAAELERCVRQHGFHGALLNNYQHAGPDGETYLFYDQPAYDVFWQKCVELDVPVYLHPAAPAGNYYKQMYAQRKYLVGPPLSFANDVSLHLLGLVTNGVFDRFPKLKVVVGHLGEHIPFDFWRISHWLEDVERPLAAGRGDVMSKKDLLYYFKNNIWVTTSGHFSTPTVRYVADYLGPERIMFSVDTPYETIENGVGWFDGEEDALTRALGGEDGYKKVARENAKKLFKLTKYHDCDA</sequence>
<dbReference type="InterPro" id="IPR032465">
    <property type="entry name" value="ACMSD"/>
</dbReference>
<dbReference type="EMBL" id="JELW01000008">
    <property type="protein sequence ID" value="EXV01488.1"/>
    <property type="molecule type" value="Genomic_DNA"/>
</dbReference>
<reference evidence="5 6" key="1">
    <citation type="submission" date="2014-02" db="EMBL/GenBank/DDBJ databases">
        <title>The genome sequence of the entomopathogenic fungus Metarhizium robertsii ARSEF 2575.</title>
        <authorList>
            <person name="Giuliano Garisto Donzelli B."/>
            <person name="Roe B.A."/>
            <person name="Macmil S.L."/>
            <person name="Krasnoff S.B."/>
            <person name="Gibson D.M."/>
        </authorList>
    </citation>
    <scope>NUCLEOTIDE SEQUENCE [LARGE SCALE GENOMIC DNA]</scope>
    <source>
        <strain evidence="5 6">ARSEF 2575</strain>
    </source>
</reference>
<dbReference type="GO" id="GO:0016787">
    <property type="term" value="F:hydrolase activity"/>
    <property type="evidence" value="ECO:0007669"/>
    <property type="project" value="UniProtKB-KW"/>
</dbReference>
<dbReference type="PANTHER" id="PTHR21240:SF31">
    <property type="entry name" value="AMIDOHYDROLASE FAMILY PROTEIN (AFU_ORTHOLOGUE AFUA_7G05840)"/>
    <property type="match status" value="1"/>
</dbReference>
<gene>
    <name evidence="5" type="ORF">X797_005584</name>
</gene>
<evidence type="ECO:0000259" key="4">
    <source>
        <dbReference type="Pfam" id="PF04909"/>
    </source>
</evidence>
<accession>A0A014R1N2</accession>
<keyword evidence="5" id="KW-0378">Hydrolase</keyword>
<evidence type="ECO:0000313" key="6">
    <source>
        <dbReference type="Proteomes" id="UP000030151"/>
    </source>
</evidence>
<evidence type="ECO:0000256" key="2">
    <source>
        <dbReference type="ARBA" id="ARBA00023239"/>
    </source>
</evidence>
<dbReference type="OrthoDB" id="432010at2759"/>
<keyword evidence="2 3" id="KW-0456">Lyase</keyword>
<evidence type="ECO:0000256" key="1">
    <source>
        <dbReference type="ARBA" id="ARBA00022793"/>
    </source>
</evidence>
<dbReference type="InterPro" id="IPR032466">
    <property type="entry name" value="Metal_Hydrolase"/>
</dbReference>
<feature type="domain" description="Amidohydrolase-related" evidence="4">
    <location>
        <begin position="63"/>
        <end position="342"/>
    </location>
</feature>
<dbReference type="eggNOG" id="KOG4245">
    <property type="taxonomic scope" value="Eukaryota"/>
</dbReference>
<dbReference type="Pfam" id="PF04909">
    <property type="entry name" value="Amidohydro_2"/>
    <property type="match status" value="1"/>
</dbReference>
<protein>
    <submittedName>
        <fullName evidence="5">Amidohydrolase family protein</fullName>
    </submittedName>
</protein>
<dbReference type="Proteomes" id="UP000030151">
    <property type="component" value="Unassembled WGS sequence"/>
</dbReference>
<evidence type="ECO:0000256" key="3">
    <source>
        <dbReference type="RuleBase" id="RU366045"/>
    </source>
</evidence>
<name>A0A014R1N2_9HYPO</name>
<organism evidence="5 6">
    <name type="scientific">Metarhizium robertsii</name>
    <dbReference type="NCBI Taxonomy" id="568076"/>
    <lineage>
        <taxon>Eukaryota</taxon>
        <taxon>Fungi</taxon>
        <taxon>Dikarya</taxon>
        <taxon>Ascomycota</taxon>
        <taxon>Pezizomycotina</taxon>
        <taxon>Sordariomycetes</taxon>
        <taxon>Hypocreomycetidae</taxon>
        <taxon>Hypocreales</taxon>
        <taxon>Clavicipitaceae</taxon>
        <taxon>Metarhizium</taxon>
    </lineage>
</organism>
<dbReference type="InterPro" id="IPR006680">
    <property type="entry name" value="Amidohydro-rel"/>
</dbReference>
<dbReference type="AlphaFoldDB" id="A0A014R1N2"/>